<comment type="caution">
    <text evidence="14">The sequence shown here is derived from an EMBL/GenBank/DDBJ whole genome shotgun (WGS) entry which is preliminary data.</text>
</comment>
<dbReference type="PANTHER" id="PTHR33693:SF1">
    <property type="entry name" value="TYPE-4 URACIL-DNA GLYCOSYLASE"/>
    <property type="match status" value="1"/>
</dbReference>
<evidence type="ECO:0000256" key="5">
    <source>
        <dbReference type="ARBA" id="ARBA00022485"/>
    </source>
</evidence>
<dbReference type="InterPro" id="IPR005273">
    <property type="entry name" value="Ura-DNA_glyco_family4"/>
</dbReference>
<evidence type="ECO:0000256" key="4">
    <source>
        <dbReference type="ARBA" id="ARBA00019403"/>
    </source>
</evidence>
<dbReference type="PANTHER" id="PTHR33693">
    <property type="entry name" value="TYPE-5 URACIL-DNA GLYCOSYLASE"/>
    <property type="match status" value="1"/>
</dbReference>
<dbReference type="SMART" id="SM00987">
    <property type="entry name" value="UreE_C"/>
    <property type="match status" value="1"/>
</dbReference>
<dbReference type="InterPro" id="IPR051536">
    <property type="entry name" value="UDG_Type-4/5"/>
</dbReference>
<dbReference type="Gene3D" id="3.40.470.10">
    <property type="entry name" value="Uracil-DNA glycosylase-like domain"/>
    <property type="match status" value="1"/>
</dbReference>
<evidence type="ECO:0000256" key="2">
    <source>
        <dbReference type="ARBA" id="ARBA00006521"/>
    </source>
</evidence>
<feature type="domain" description="Uracil-DNA glycosylase-like" evidence="13">
    <location>
        <begin position="29"/>
        <end position="182"/>
    </location>
</feature>
<keyword evidence="6" id="KW-0479">Metal-binding</keyword>
<proteinExistence type="inferred from homology"/>
<evidence type="ECO:0000256" key="11">
    <source>
        <dbReference type="ARBA" id="ARBA00023204"/>
    </source>
</evidence>
<keyword evidence="7" id="KW-0227">DNA damage</keyword>
<comment type="similarity">
    <text evidence="2">Belongs to the uracil-DNA glycosylase (UDG) superfamily. Type 4 (UDGa) family.</text>
</comment>
<sequence length="230" mass="26467">MDKASELKKLEQEIAADGTLPLREANLVFGEGNPGSEVVFIGEAPGFNEDQQRRPFVGRAGQLLRQCIRDIKWKEADVYITNIVKRRPPENRDPSPEEINAYKPYLTRQLKIINPKIIVALGRFSMNYFLPEAKISRDHGKIFRFDGSTSLTTSVFLLYPIYHPAAALRSTQMKEEFEKNFKKLPKIVEKANELLAGKRIEEEMTRPSDTAWDKYGLPHKEEKSKQEKLF</sequence>
<evidence type="ECO:0000256" key="10">
    <source>
        <dbReference type="ARBA" id="ARBA00023014"/>
    </source>
</evidence>
<dbReference type="SMART" id="SM00986">
    <property type="entry name" value="UDG"/>
    <property type="match status" value="1"/>
</dbReference>
<protein>
    <recommendedName>
        <fullName evidence="4">Type-4 uracil-DNA glycosylase</fullName>
        <ecNumber evidence="3">3.2.2.27</ecNumber>
    </recommendedName>
</protein>
<dbReference type="GO" id="GO:0006281">
    <property type="term" value="P:DNA repair"/>
    <property type="evidence" value="ECO:0007669"/>
    <property type="project" value="UniProtKB-KW"/>
</dbReference>
<dbReference type="STRING" id="1798649.A3B13_00645"/>
<evidence type="ECO:0000313" key="15">
    <source>
        <dbReference type="Proteomes" id="UP000176287"/>
    </source>
</evidence>
<dbReference type="SUPFAM" id="SSF52141">
    <property type="entry name" value="Uracil-DNA glycosylase-like"/>
    <property type="match status" value="1"/>
</dbReference>
<evidence type="ECO:0000256" key="12">
    <source>
        <dbReference type="SAM" id="MobiDB-lite"/>
    </source>
</evidence>
<keyword evidence="11" id="KW-0234">DNA repair</keyword>
<comment type="catalytic activity">
    <reaction evidence="1">
        <text>Hydrolyzes single-stranded DNA or mismatched double-stranded DNA and polynucleotides, releasing free uracil.</text>
        <dbReference type="EC" id="3.2.2.27"/>
    </reaction>
</comment>
<gene>
    <name evidence="14" type="ORF">A3B13_00645</name>
</gene>
<accession>A0A1G2CFB6</accession>
<feature type="region of interest" description="Disordered" evidence="12">
    <location>
        <begin position="210"/>
        <end position="230"/>
    </location>
</feature>
<name>A0A1G2CFB6_9BACT</name>
<keyword evidence="10" id="KW-0411">Iron-sulfur</keyword>
<dbReference type="AlphaFoldDB" id="A0A1G2CFB6"/>
<keyword evidence="5" id="KW-0004">4Fe-4S</keyword>
<dbReference type="Pfam" id="PF03167">
    <property type="entry name" value="UDG"/>
    <property type="match status" value="1"/>
</dbReference>
<keyword evidence="9" id="KW-0408">Iron</keyword>
<dbReference type="EC" id="3.2.2.27" evidence="3"/>
<dbReference type="InterPro" id="IPR005122">
    <property type="entry name" value="Uracil-DNA_glycosylase-like"/>
</dbReference>
<dbReference type="InterPro" id="IPR036895">
    <property type="entry name" value="Uracil-DNA_glycosylase-like_sf"/>
</dbReference>
<dbReference type="CDD" id="cd10030">
    <property type="entry name" value="UDG-F4_TTUDGA_SPO1dp_like"/>
    <property type="match status" value="1"/>
</dbReference>
<dbReference type="GO" id="GO:0046872">
    <property type="term" value="F:metal ion binding"/>
    <property type="evidence" value="ECO:0007669"/>
    <property type="project" value="UniProtKB-KW"/>
</dbReference>
<evidence type="ECO:0000256" key="8">
    <source>
        <dbReference type="ARBA" id="ARBA00022801"/>
    </source>
</evidence>
<keyword evidence="8" id="KW-0378">Hydrolase</keyword>
<evidence type="ECO:0000256" key="9">
    <source>
        <dbReference type="ARBA" id="ARBA00023004"/>
    </source>
</evidence>
<dbReference type="GO" id="GO:0051539">
    <property type="term" value="F:4 iron, 4 sulfur cluster binding"/>
    <property type="evidence" value="ECO:0007669"/>
    <property type="project" value="UniProtKB-KW"/>
</dbReference>
<dbReference type="Proteomes" id="UP000176287">
    <property type="component" value="Unassembled WGS sequence"/>
</dbReference>
<dbReference type="GO" id="GO:0004844">
    <property type="term" value="F:uracil DNA N-glycosylase activity"/>
    <property type="evidence" value="ECO:0007669"/>
    <property type="project" value="UniProtKB-EC"/>
</dbReference>
<evidence type="ECO:0000256" key="1">
    <source>
        <dbReference type="ARBA" id="ARBA00001400"/>
    </source>
</evidence>
<dbReference type="EMBL" id="MHKZ01000029">
    <property type="protein sequence ID" value="OGZ00066.1"/>
    <property type="molecule type" value="Genomic_DNA"/>
</dbReference>
<evidence type="ECO:0000256" key="3">
    <source>
        <dbReference type="ARBA" id="ARBA00012030"/>
    </source>
</evidence>
<reference evidence="14 15" key="1">
    <citation type="journal article" date="2016" name="Nat. Commun.">
        <title>Thousands of microbial genomes shed light on interconnected biogeochemical processes in an aquifer system.</title>
        <authorList>
            <person name="Anantharaman K."/>
            <person name="Brown C.T."/>
            <person name="Hug L.A."/>
            <person name="Sharon I."/>
            <person name="Castelle C.J."/>
            <person name="Probst A.J."/>
            <person name="Thomas B.C."/>
            <person name="Singh A."/>
            <person name="Wilkins M.J."/>
            <person name="Karaoz U."/>
            <person name="Brodie E.L."/>
            <person name="Williams K.H."/>
            <person name="Hubbard S.S."/>
            <person name="Banfield J.F."/>
        </authorList>
    </citation>
    <scope>NUCLEOTIDE SEQUENCE [LARGE SCALE GENOMIC DNA]</scope>
</reference>
<dbReference type="NCBIfam" id="TIGR00758">
    <property type="entry name" value="UDG_fam4"/>
    <property type="match status" value="1"/>
</dbReference>
<feature type="compositionally biased region" description="Basic and acidic residues" evidence="12">
    <location>
        <begin position="216"/>
        <end position="230"/>
    </location>
</feature>
<evidence type="ECO:0000256" key="6">
    <source>
        <dbReference type="ARBA" id="ARBA00022723"/>
    </source>
</evidence>
<evidence type="ECO:0000259" key="13">
    <source>
        <dbReference type="SMART" id="SM00986"/>
    </source>
</evidence>
<evidence type="ECO:0000256" key="7">
    <source>
        <dbReference type="ARBA" id="ARBA00022763"/>
    </source>
</evidence>
<organism evidence="14 15">
    <name type="scientific">Candidatus Liptonbacteria bacterium RIFCSPLOWO2_01_FULL_45_15</name>
    <dbReference type="NCBI Taxonomy" id="1798649"/>
    <lineage>
        <taxon>Bacteria</taxon>
        <taxon>Candidatus Liptoniibacteriota</taxon>
    </lineage>
</organism>
<evidence type="ECO:0000313" key="14">
    <source>
        <dbReference type="EMBL" id="OGZ00066.1"/>
    </source>
</evidence>